<evidence type="ECO:0000313" key="2">
    <source>
        <dbReference type="Proteomes" id="UP000007305"/>
    </source>
</evidence>
<proteinExistence type="predicted"/>
<evidence type="ECO:0000313" key="1">
    <source>
        <dbReference type="EnsemblPlants" id="Zm00001eb115410_P001"/>
    </source>
</evidence>
<dbReference type="Proteomes" id="UP000007305">
    <property type="component" value="Chromosome 2"/>
</dbReference>
<dbReference type="InParanoid" id="A0A804MVU6"/>
<protein>
    <submittedName>
        <fullName evidence="1">Uncharacterized protein</fullName>
    </submittedName>
</protein>
<organism evidence="1 2">
    <name type="scientific">Zea mays</name>
    <name type="common">Maize</name>
    <dbReference type="NCBI Taxonomy" id="4577"/>
    <lineage>
        <taxon>Eukaryota</taxon>
        <taxon>Viridiplantae</taxon>
        <taxon>Streptophyta</taxon>
        <taxon>Embryophyta</taxon>
        <taxon>Tracheophyta</taxon>
        <taxon>Spermatophyta</taxon>
        <taxon>Magnoliopsida</taxon>
        <taxon>Liliopsida</taxon>
        <taxon>Poales</taxon>
        <taxon>Poaceae</taxon>
        <taxon>PACMAD clade</taxon>
        <taxon>Panicoideae</taxon>
        <taxon>Andropogonodae</taxon>
        <taxon>Andropogoneae</taxon>
        <taxon>Tripsacinae</taxon>
        <taxon>Zea</taxon>
    </lineage>
</organism>
<reference evidence="1" key="3">
    <citation type="submission" date="2021-05" db="UniProtKB">
        <authorList>
            <consortium name="EnsemblPlants"/>
        </authorList>
    </citation>
    <scope>IDENTIFICATION</scope>
    <source>
        <strain evidence="1">cv. B73</strain>
    </source>
</reference>
<reference evidence="2" key="1">
    <citation type="submission" date="2015-12" db="EMBL/GenBank/DDBJ databases">
        <title>Update maize B73 reference genome by single molecule sequencing technologies.</title>
        <authorList>
            <consortium name="Maize Genome Sequencing Project"/>
            <person name="Ware D."/>
        </authorList>
    </citation>
    <scope>NUCLEOTIDE SEQUENCE [LARGE SCALE GENOMIC DNA]</scope>
    <source>
        <strain evidence="2">cv. B73</strain>
    </source>
</reference>
<name>A0A804MVU6_MAIZE</name>
<dbReference type="Gramene" id="Zm00001eb115410_T001">
    <property type="protein sequence ID" value="Zm00001eb115410_P001"/>
    <property type="gene ID" value="Zm00001eb115410"/>
</dbReference>
<reference evidence="1" key="2">
    <citation type="submission" date="2019-07" db="EMBL/GenBank/DDBJ databases">
        <authorList>
            <person name="Seetharam A."/>
            <person name="Woodhouse M."/>
            <person name="Cannon E."/>
        </authorList>
    </citation>
    <scope>NUCLEOTIDE SEQUENCE [LARGE SCALE GENOMIC DNA]</scope>
    <source>
        <strain evidence="1">cv. B73</strain>
    </source>
</reference>
<dbReference type="AlphaFoldDB" id="A0A804MVU6"/>
<accession>A0A804MVU6</accession>
<sequence>MVESDGLHFVGCDKSQNRMEIVEQIAGFEFLFQMSSSRPPRRGGDRRDSGRGVPCGLCSYLAV</sequence>
<dbReference type="EnsemblPlants" id="Zm00001eb115410_T001">
    <property type="protein sequence ID" value="Zm00001eb115410_P001"/>
    <property type="gene ID" value="Zm00001eb115410"/>
</dbReference>
<keyword evidence="2" id="KW-1185">Reference proteome</keyword>